<feature type="domain" description="Glycosyltransferase 61 catalytic" evidence="4">
    <location>
        <begin position="176"/>
        <end position="338"/>
    </location>
</feature>
<keyword evidence="2" id="KW-0808">Transferase</keyword>
<dbReference type="OrthoDB" id="288504at2"/>
<protein>
    <submittedName>
        <fullName evidence="5">DUF563 domain-containing protein</fullName>
    </submittedName>
</protein>
<dbReference type="RefSeq" id="WP_160683475.1">
    <property type="nucleotide sequence ID" value="NZ_WTYW01000003.1"/>
</dbReference>
<evidence type="ECO:0000256" key="3">
    <source>
        <dbReference type="ARBA" id="ARBA00023180"/>
    </source>
</evidence>
<dbReference type="EMBL" id="WTYW01000003">
    <property type="protein sequence ID" value="MXO86466.1"/>
    <property type="molecule type" value="Genomic_DNA"/>
</dbReference>
<organism evidence="5 6">
    <name type="scientific">Parapontixanthobacter aurantiacus</name>
    <dbReference type="NCBI Taxonomy" id="1463599"/>
    <lineage>
        <taxon>Bacteria</taxon>
        <taxon>Pseudomonadati</taxon>
        <taxon>Pseudomonadota</taxon>
        <taxon>Alphaproteobacteria</taxon>
        <taxon>Sphingomonadales</taxon>
        <taxon>Erythrobacteraceae</taxon>
        <taxon>Parapontixanthobacter</taxon>
    </lineage>
</organism>
<evidence type="ECO:0000313" key="6">
    <source>
        <dbReference type="Proteomes" id="UP000433104"/>
    </source>
</evidence>
<proteinExistence type="predicted"/>
<keyword evidence="1" id="KW-0328">Glycosyltransferase</keyword>
<dbReference type="PANTHER" id="PTHR20961">
    <property type="entry name" value="GLYCOSYLTRANSFERASE"/>
    <property type="match status" value="1"/>
</dbReference>
<dbReference type="InterPro" id="IPR007657">
    <property type="entry name" value="Glycosyltransferase_61"/>
</dbReference>
<keyword evidence="3" id="KW-0325">Glycoprotein</keyword>
<evidence type="ECO:0000313" key="5">
    <source>
        <dbReference type="EMBL" id="MXO86466.1"/>
    </source>
</evidence>
<dbReference type="GO" id="GO:0016757">
    <property type="term" value="F:glycosyltransferase activity"/>
    <property type="evidence" value="ECO:0007669"/>
    <property type="project" value="UniProtKB-KW"/>
</dbReference>
<dbReference type="Proteomes" id="UP000433104">
    <property type="component" value="Unassembled WGS sequence"/>
</dbReference>
<keyword evidence="6" id="KW-1185">Reference proteome</keyword>
<dbReference type="Pfam" id="PF04577">
    <property type="entry name" value="Glyco_transf_61"/>
    <property type="match status" value="1"/>
</dbReference>
<evidence type="ECO:0000259" key="4">
    <source>
        <dbReference type="Pfam" id="PF04577"/>
    </source>
</evidence>
<dbReference type="InterPro" id="IPR049625">
    <property type="entry name" value="Glyco_transf_61_cat"/>
</dbReference>
<name>A0A844ZH48_9SPHN</name>
<gene>
    <name evidence="5" type="ORF">GRI38_10560</name>
</gene>
<reference evidence="5 6" key="1">
    <citation type="submission" date="2019-12" db="EMBL/GenBank/DDBJ databases">
        <title>Genomic-based taxomic classification of the family Erythrobacteraceae.</title>
        <authorList>
            <person name="Xu L."/>
        </authorList>
    </citation>
    <scope>NUCLEOTIDE SEQUENCE [LARGE SCALE GENOMIC DNA]</scope>
    <source>
        <strain evidence="5 6">MCCC 1A09962</strain>
    </source>
</reference>
<evidence type="ECO:0000256" key="2">
    <source>
        <dbReference type="ARBA" id="ARBA00022679"/>
    </source>
</evidence>
<dbReference type="AlphaFoldDB" id="A0A844ZH48"/>
<sequence>MNIARSLREVARRLVGSLRRLLVDLGVPPARVGYRNLRNETPTEFHERRKGRGDSLAKQEVVHPERRATNPLPLNIADRERLPRDRGWWHYSMHDVPTRLSLPTRFTVVPNATVVTGTDDTGLFYPAILTDDNRAINMREIVLRPLHAQILLNAPRVRHIGKATWFCERSYANHSHWLTAHLPKLVLLKELGRLDDVLLPATMTPVMRRSIELLGLDPAAFPTFEVGEVLKVDELTVLETDRFRGELLAPVREAIASGGDAPASRRIFISRKKAAIRKLANEDDIWPLFEAAGFERVFMEELGFEEQIELMSQTEILAGPHGAGLTNMMFCPAGSTVLEIAWLGFPNPNFYALACAMDLRYALVDAEVCEGDAEPLKRDMTVHPEAIAAALEAIEK</sequence>
<accession>A0A844ZH48</accession>
<evidence type="ECO:0000256" key="1">
    <source>
        <dbReference type="ARBA" id="ARBA00022676"/>
    </source>
</evidence>
<comment type="caution">
    <text evidence="5">The sequence shown here is derived from an EMBL/GenBank/DDBJ whole genome shotgun (WGS) entry which is preliminary data.</text>
</comment>